<dbReference type="Proteomes" id="UP000694400">
    <property type="component" value="Chromosome 3"/>
</dbReference>
<organism evidence="7 8">
    <name type="scientific">Anas platyrhynchos</name>
    <name type="common">Mallard</name>
    <name type="synonym">Anas boschas</name>
    <dbReference type="NCBI Taxonomy" id="8839"/>
    <lineage>
        <taxon>Eukaryota</taxon>
        <taxon>Metazoa</taxon>
        <taxon>Chordata</taxon>
        <taxon>Craniata</taxon>
        <taxon>Vertebrata</taxon>
        <taxon>Euteleostomi</taxon>
        <taxon>Archelosauria</taxon>
        <taxon>Archosauria</taxon>
        <taxon>Dinosauria</taxon>
        <taxon>Saurischia</taxon>
        <taxon>Theropoda</taxon>
        <taxon>Coelurosauria</taxon>
        <taxon>Aves</taxon>
        <taxon>Neognathae</taxon>
        <taxon>Galloanserae</taxon>
        <taxon>Anseriformes</taxon>
        <taxon>Anatidae</taxon>
        <taxon>Anatinae</taxon>
        <taxon>Anas</taxon>
    </lineage>
</organism>
<feature type="compositionally biased region" description="Basic and acidic residues" evidence="6">
    <location>
        <begin position="101"/>
        <end position="114"/>
    </location>
</feature>
<keyword evidence="5" id="KW-0539">Nucleus</keyword>
<dbReference type="PANTHER" id="PTHR23087">
    <property type="entry name" value="NONHISTONE CHROMOSOMAL PROTEIN HMG"/>
    <property type="match status" value="1"/>
</dbReference>
<dbReference type="Ensembl" id="ENSAPLT00020014124.1">
    <property type="protein sequence ID" value="ENSAPLP00020013115.1"/>
    <property type="gene ID" value="ENSAPLG00020009612.1"/>
</dbReference>
<protein>
    <recommendedName>
        <fullName evidence="3">High mobility group nucleosome-binding domain-containing protein 3</fullName>
    </recommendedName>
</protein>
<comment type="similarity">
    <text evidence="2">Belongs to the HMGN family.</text>
</comment>
<feature type="compositionally biased region" description="Basic and acidic residues" evidence="6">
    <location>
        <begin position="123"/>
        <end position="133"/>
    </location>
</feature>
<dbReference type="SMART" id="SM00527">
    <property type="entry name" value="HMG17"/>
    <property type="match status" value="1"/>
</dbReference>
<sequence length="191" mass="21141">MPDCCYSELLYPARCCSTSCCLLAAQTVAPRLFLTQLLLWHASLLAGEHRVTKPHFIFEQGVAECLSSPEGAEGKDAAKVTKQEPTRRSARLSAKPAPPKPEPKPRKTTKKEPGTKANKGAKGKKDEKQEAAKEGTTPSENGENKAEEAQKTESGPWYFYCYFWDGRGERKRCSLFFSSIDLYCSSGGHYV</sequence>
<reference evidence="7" key="1">
    <citation type="submission" date="2019-08" db="EMBL/GenBank/DDBJ databases">
        <title>Three high-quality genomes provides insights into domestication of ducks.</title>
        <authorList>
            <person name="Hou Z.C."/>
            <person name="Zhu F."/>
            <person name="Yin Z.T."/>
            <person name="Zhang F."/>
        </authorList>
    </citation>
    <scope>NUCLEOTIDE SEQUENCE [LARGE SCALE GENOMIC DNA]</scope>
</reference>
<dbReference type="AlphaFoldDB" id="A0A8B9SY67"/>
<reference evidence="7" key="2">
    <citation type="submission" date="2025-08" db="UniProtKB">
        <authorList>
            <consortium name="Ensembl"/>
        </authorList>
    </citation>
    <scope>IDENTIFICATION</scope>
</reference>
<evidence type="ECO:0000256" key="2">
    <source>
        <dbReference type="ARBA" id="ARBA00007696"/>
    </source>
</evidence>
<dbReference type="PRINTS" id="PR00925">
    <property type="entry name" value="NONHISHMG17"/>
</dbReference>
<reference evidence="7" key="3">
    <citation type="submission" date="2025-09" db="UniProtKB">
        <authorList>
            <consortium name="Ensembl"/>
        </authorList>
    </citation>
    <scope>IDENTIFICATION</scope>
</reference>
<proteinExistence type="inferred from homology"/>
<evidence type="ECO:0000313" key="8">
    <source>
        <dbReference type="Proteomes" id="UP000694400"/>
    </source>
</evidence>
<feature type="compositionally biased region" description="Basic and acidic residues" evidence="6">
    <location>
        <begin position="72"/>
        <end position="87"/>
    </location>
</feature>
<evidence type="ECO:0000256" key="4">
    <source>
        <dbReference type="ARBA" id="ARBA00023125"/>
    </source>
</evidence>
<dbReference type="Pfam" id="PF01101">
    <property type="entry name" value="HMG14_17"/>
    <property type="match status" value="1"/>
</dbReference>
<dbReference type="GO" id="GO:0000785">
    <property type="term" value="C:chromatin"/>
    <property type="evidence" value="ECO:0007669"/>
    <property type="project" value="InterPro"/>
</dbReference>
<evidence type="ECO:0000256" key="5">
    <source>
        <dbReference type="ARBA" id="ARBA00023242"/>
    </source>
</evidence>
<comment type="subcellular location">
    <subcellularLocation>
        <location evidence="1">Nucleus</location>
    </subcellularLocation>
</comment>
<evidence type="ECO:0000256" key="6">
    <source>
        <dbReference type="SAM" id="MobiDB-lite"/>
    </source>
</evidence>
<accession>A0A8B9SY67</accession>
<evidence type="ECO:0000256" key="1">
    <source>
        <dbReference type="ARBA" id="ARBA00004123"/>
    </source>
</evidence>
<dbReference type="PANTHER" id="PTHR23087:SF2">
    <property type="entry name" value="HIGH MOBILITY GROUP NUCLEOSOME-BINDING DOMAIN-CONTAINING PROTEIN 3"/>
    <property type="match status" value="1"/>
</dbReference>
<dbReference type="PROSITE" id="PS00355">
    <property type="entry name" value="HMG14_17"/>
    <property type="match status" value="1"/>
</dbReference>
<feature type="compositionally biased region" description="Basic and acidic residues" evidence="6">
    <location>
        <begin position="142"/>
        <end position="151"/>
    </location>
</feature>
<name>A0A8B9SY67_ANAPL</name>
<dbReference type="InterPro" id="IPR000079">
    <property type="entry name" value="HMGN_fam"/>
</dbReference>
<dbReference type="GO" id="GO:0031492">
    <property type="term" value="F:nucleosomal DNA binding"/>
    <property type="evidence" value="ECO:0007669"/>
    <property type="project" value="InterPro"/>
</dbReference>
<dbReference type="GO" id="GO:0005634">
    <property type="term" value="C:nucleus"/>
    <property type="evidence" value="ECO:0007669"/>
    <property type="project" value="UniProtKB-SubCell"/>
</dbReference>
<keyword evidence="4" id="KW-0238">DNA-binding</keyword>
<dbReference type="GO" id="GO:0006325">
    <property type="term" value="P:chromatin organization"/>
    <property type="evidence" value="ECO:0007669"/>
    <property type="project" value="TreeGrafter"/>
</dbReference>
<evidence type="ECO:0000256" key="3">
    <source>
        <dbReference type="ARBA" id="ARBA00022145"/>
    </source>
</evidence>
<feature type="region of interest" description="Disordered" evidence="6">
    <location>
        <begin position="69"/>
        <end position="152"/>
    </location>
</feature>
<evidence type="ECO:0000313" key="7">
    <source>
        <dbReference type="Ensembl" id="ENSAPLP00020013115.1"/>
    </source>
</evidence>